<proteinExistence type="predicted"/>
<evidence type="ECO:0000313" key="2">
    <source>
        <dbReference type="EMBL" id="KAK4086860.1"/>
    </source>
</evidence>
<sequence length="90" mass="10035">MDPIAQRQPGLSRDTAATFRPRDLQLDGHSTHYWSLHGSAQAADHHPQLLPPQHHLLVPHDDDADDVDNRHPVPAPPPNTRSLTTLTHAR</sequence>
<evidence type="ECO:0000313" key="5">
    <source>
        <dbReference type="Proteomes" id="UP001287286"/>
    </source>
</evidence>
<evidence type="ECO:0000256" key="1">
    <source>
        <dbReference type="SAM" id="MobiDB-lite"/>
    </source>
</evidence>
<evidence type="ECO:0000313" key="4">
    <source>
        <dbReference type="Proteomes" id="UP000245956"/>
    </source>
</evidence>
<feature type="compositionally biased region" description="Polar residues" evidence="1">
    <location>
        <begin position="80"/>
        <end position="90"/>
    </location>
</feature>
<dbReference type="EMBL" id="LCWV01000025">
    <property type="protein sequence ID" value="PWI66440.1"/>
    <property type="molecule type" value="Genomic_DNA"/>
</dbReference>
<reference evidence="2" key="3">
    <citation type="submission" date="2023-11" db="EMBL/GenBank/DDBJ databases">
        <authorList>
            <person name="Beijen E."/>
            <person name="Ohm R.A."/>
        </authorList>
    </citation>
    <scope>NUCLEOTIDE SEQUENCE</scope>
    <source>
        <strain evidence="2">CBS 150709</strain>
    </source>
</reference>
<reference evidence="2 5" key="4">
    <citation type="journal article" date="2024" name="Microbiol. Resour. Announc.">
        <title>Genome annotations for the ascomycete fungi Trichoderma harzianum, Trichoderma aggressivum, and Purpureocillium lilacinum.</title>
        <authorList>
            <person name="Beijen E.P.W."/>
            <person name="Ohm R.A."/>
        </authorList>
    </citation>
    <scope>NUCLEOTIDE SEQUENCE [LARGE SCALE GENOMIC DNA]</scope>
    <source>
        <strain evidence="2 5">CBS 150709</strain>
    </source>
</reference>
<dbReference type="EMBL" id="JAWRVI010000037">
    <property type="protein sequence ID" value="KAK4086860.1"/>
    <property type="molecule type" value="Genomic_DNA"/>
</dbReference>
<evidence type="ECO:0000313" key="3">
    <source>
        <dbReference type="EMBL" id="PWI66440.1"/>
    </source>
</evidence>
<keyword evidence="5" id="KW-1185">Reference proteome</keyword>
<reference evidence="3 4" key="2">
    <citation type="journal article" date="2016" name="Front. Microbiol.">
        <title>Genome and transcriptome sequences reveal the specific parasitism of the nematophagous Purpureocillium lilacinum 36-1.</title>
        <authorList>
            <person name="Xie J."/>
            <person name="Li S."/>
            <person name="Mo C."/>
            <person name="Xiao X."/>
            <person name="Peng D."/>
            <person name="Wang G."/>
            <person name="Xiao Y."/>
        </authorList>
    </citation>
    <scope>NUCLEOTIDE SEQUENCE [LARGE SCALE GENOMIC DNA]</scope>
    <source>
        <strain evidence="3 4">36-1</strain>
    </source>
</reference>
<accession>A0A2U3DW06</accession>
<protein>
    <submittedName>
        <fullName evidence="3">Uncharacterized protein</fullName>
    </submittedName>
</protein>
<dbReference type="Proteomes" id="UP000245956">
    <property type="component" value="Unassembled WGS sequence"/>
</dbReference>
<organism evidence="3 4">
    <name type="scientific">Purpureocillium lilacinum</name>
    <name type="common">Paecilomyces lilacinus</name>
    <dbReference type="NCBI Taxonomy" id="33203"/>
    <lineage>
        <taxon>Eukaryota</taxon>
        <taxon>Fungi</taxon>
        <taxon>Dikarya</taxon>
        <taxon>Ascomycota</taxon>
        <taxon>Pezizomycotina</taxon>
        <taxon>Sordariomycetes</taxon>
        <taxon>Hypocreomycetidae</taxon>
        <taxon>Hypocreales</taxon>
        <taxon>Ophiocordycipitaceae</taxon>
        <taxon>Purpureocillium</taxon>
    </lineage>
</organism>
<dbReference type="Proteomes" id="UP001287286">
    <property type="component" value="Unassembled WGS sequence"/>
</dbReference>
<comment type="caution">
    <text evidence="3">The sequence shown here is derived from an EMBL/GenBank/DDBJ whole genome shotgun (WGS) entry which is preliminary data.</text>
</comment>
<dbReference type="AlphaFoldDB" id="A0A2U3DW06"/>
<name>A0A2U3DW06_PURLI</name>
<gene>
    <name evidence="3" type="ORF">PCL_05138</name>
    <name evidence="2" type="ORF">Purlil1_8810</name>
</gene>
<feature type="region of interest" description="Disordered" evidence="1">
    <location>
        <begin position="39"/>
        <end position="90"/>
    </location>
</feature>
<reference evidence="3" key="1">
    <citation type="submission" date="2015-05" db="EMBL/GenBank/DDBJ databases">
        <authorList>
            <person name="Wang D.B."/>
            <person name="Wang M."/>
        </authorList>
    </citation>
    <scope>NUCLEOTIDE SEQUENCE</scope>
    <source>
        <strain evidence="3">36-1</strain>
    </source>
</reference>